<accession>A0A445N1N9</accession>
<dbReference type="EMBL" id="OJIN01000212">
    <property type="protein sequence ID" value="SPD75611.1"/>
    <property type="molecule type" value="Genomic_DNA"/>
</dbReference>
<reference evidence="1" key="1">
    <citation type="submission" date="2018-01" db="EMBL/GenBank/DDBJ databases">
        <authorList>
            <person name="Regsiter A."/>
            <person name="William W."/>
        </authorList>
    </citation>
    <scope>NUCLEOTIDE SEQUENCE</scope>
    <source>
        <strain evidence="1">TRIP AH-1</strain>
    </source>
</reference>
<gene>
    <name evidence="1" type="ORF">PITCH_A680010</name>
</gene>
<dbReference type="AlphaFoldDB" id="A0A445N1N9"/>
<sequence length="128" mass="14032">MQKATSMAVISSPCNHTLSPPPRIVVLACLPTADKPIRGVTLAITRTIAAANVRARVRPRESGLFWAMMWPQRRQQAFPPGGISGMRCNRSQSGQAMISSVIVDTLVSLKLRELTIANLNEYFQKNIG</sequence>
<organism evidence="1">
    <name type="scientific">uncultured Desulfobacterium sp</name>
    <dbReference type="NCBI Taxonomy" id="201089"/>
    <lineage>
        <taxon>Bacteria</taxon>
        <taxon>Pseudomonadati</taxon>
        <taxon>Thermodesulfobacteriota</taxon>
        <taxon>Desulfobacteria</taxon>
        <taxon>Desulfobacterales</taxon>
        <taxon>Desulfobacteriaceae</taxon>
        <taxon>Desulfobacterium</taxon>
        <taxon>environmental samples</taxon>
    </lineage>
</organism>
<evidence type="ECO:0000313" key="1">
    <source>
        <dbReference type="EMBL" id="SPD75611.1"/>
    </source>
</evidence>
<proteinExistence type="predicted"/>
<protein>
    <submittedName>
        <fullName evidence="1">Uncharacterized protein</fullName>
    </submittedName>
</protein>
<name>A0A445N1N9_9BACT</name>